<name>A0A5S9NLP0_9GAMM</name>
<evidence type="ECO:0000313" key="6">
    <source>
        <dbReference type="EMBL" id="CAA0094519.1"/>
    </source>
</evidence>
<dbReference type="InterPro" id="IPR004384">
    <property type="entry name" value="RNA_MeTrfase_TrmJ/LasT"/>
</dbReference>
<dbReference type="InterPro" id="IPR001537">
    <property type="entry name" value="SpoU_MeTrfase"/>
</dbReference>
<dbReference type="GO" id="GO:0002128">
    <property type="term" value="P:tRNA nucleoside ribose methylation"/>
    <property type="evidence" value="ECO:0007669"/>
    <property type="project" value="TreeGrafter"/>
</dbReference>
<dbReference type="InterPro" id="IPR029026">
    <property type="entry name" value="tRNA_m1G_MTases_N"/>
</dbReference>
<accession>A0A5S9NLP0</accession>
<dbReference type="Proteomes" id="UP000434580">
    <property type="component" value="Unassembled WGS sequence"/>
</dbReference>
<evidence type="ECO:0000313" key="7">
    <source>
        <dbReference type="Proteomes" id="UP000434580"/>
    </source>
</evidence>
<dbReference type="EC" id="2.1.1.207" evidence="6"/>
<evidence type="ECO:0000259" key="5">
    <source>
        <dbReference type="Pfam" id="PF00588"/>
    </source>
</evidence>
<sequence>MSNGFACIGLSNPKNPENVGIILRAAGCYGVNSVFYSGKRYQKAREFMTNTQKVHERIPIIHSQDLRDSVPLGATVVAIELVEGAKPLIEYEHPKNAFYVFGPEDGSLKDDVLAWCDDVVYIPTIGCMNLAATANVVLYDRMAKSGTADYSVERIRESQDTNNNTRV</sequence>
<evidence type="ECO:0000256" key="1">
    <source>
        <dbReference type="ARBA" id="ARBA00007228"/>
    </source>
</evidence>
<dbReference type="OrthoDB" id="4578643at2"/>
<dbReference type="InterPro" id="IPR029028">
    <property type="entry name" value="Alpha/beta_knot_MTases"/>
</dbReference>
<dbReference type="Pfam" id="PF00588">
    <property type="entry name" value="SpoU_methylase"/>
    <property type="match status" value="1"/>
</dbReference>
<feature type="domain" description="tRNA/rRNA methyltransferase SpoU type" evidence="5">
    <location>
        <begin position="8"/>
        <end position="139"/>
    </location>
</feature>
<proteinExistence type="inferred from homology"/>
<dbReference type="PANTHER" id="PTHR42786:SF6">
    <property type="entry name" value="TRNA_RRNA METHYLTRANSFERASE SPOU TYPE DOMAIN-CONTAINING PROTEIN"/>
    <property type="match status" value="1"/>
</dbReference>
<gene>
    <name evidence="6" type="primary">trmL_2</name>
    <name evidence="6" type="ORF">DPBNPPHM_03213</name>
</gene>
<keyword evidence="3 6" id="KW-0808">Transferase</keyword>
<comment type="similarity">
    <text evidence="1">Belongs to the class IV-like SAM-binding methyltransferase superfamily. RNA methyltransferase TrmH family.</text>
</comment>
<dbReference type="CDD" id="cd18098">
    <property type="entry name" value="SpoU-like"/>
    <property type="match status" value="1"/>
</dbReference>
<dbReference type="AlphaFoldDB" id="A0A5S9NLP0"/>
<keyword evidence="4" id="KW-0949">S-adenosyl-L-methionine</keyword>
<dbReference type="Gene3D" id="3.40.1280.10">
    <property type="match status" value="1"/>
</dbReference>
<dbReference type="SUPFAM" id="SSF75217">
    <property type="entry name" value="alpha/beta knot"/>
    <property type="match status" value="1"/>
</dbReference>
<keyword evidence="2 6" id="KW-0489">Methyltransferase</keyword>
<reference evidence="6 7" key="1">
    <citation type="submission" date="2019-11" db="EMBL/GenBank/DDBJ databases">
        <authorList>
            <person name="Holert J."/>
        </authorList>
    </citation>
    <scope>NUCLEOTIDE SEQUENCE [LARGE SCALE GENOMIC DNA]</scope>
    <source>
        <strain evidence="6">BC5_2</strain>
    </source>
</reference>
<evidence type="ECO:0000256" key="2">
    <source>
        <dbReference type="ARBA" id="ARBA00022603"/>
    </source>
</evidence>
<dbReference type="EMBL" id="CACSII010000003">
    <property type="protein sequence ID" value="CAA0094519.1"/>
    <property type="molecule type" value="Genomic_DNA"/>
</dbReference>
<dbReference type="GO" id="GO:0003723">
    <property type="term" value="F:RNA binding"/>
    <property type="evidence" value="ECO:0007669"/>
    <property type="project" value="InterPro"/>
</dbReference>
<organism evidence="6 7">
    <name type="scientific">BD1-7 clade bacterium</name>
    <dbReference type="NCBI Taxonomy" id="2029982"/>
    <lineage>
        <taxon>Bacteria</taxon>
        <taxon>Pseudomonadati</taxon>
        <taxon>Pseudomonadota</taxon>
        <taxon>Gammaproteobacteria</taxon>
        <taxon>Cellvibrionales</taxon>
        <taxon>Spongiibacteraceae</taxon>
        <taxon>BD1-7 clade</taxon>
    </lineage>
</organism>
<dbReference type="PANTHER" id="PTHR42786">
    <property type="entry name" value="TRNA/RRNA METHYLTRANSFERASE"/>
    <property type="match status" value="1"/>
</dbReference>
<evidence type="ECO:0000256" key="3">
    <source>
        <dbReference type="ARBA" id="ARBA00022679"/>
    </source>
</evidence>
<dbReference type="GO" id="GO:0008173">
    <property type="term" value="F:RNA methyltransferase activity"/>
    <property type="evidence" value="ECO:0007669"/>
    <property type="project" value="InterPro"/>
</dbReference>
<protein>
    <submittedName>
        <fullName evidence="6">tRNA (Cytidine(34)-2'-O)-methyltransferase</fullName>
        <ecNumber evidence="6">2.1.1.207</ecNumber>
    </submittedName>
</protein>
<dbReference type="GO" id="GO:0005829">
    <property type="term" value="C:cytosol"/>
    <property type="evidence" value="ECO:0007669"/>
    <property type="project" value="TreeGrafter"/>
</dbReference>
<evidence type="ECO:0000256" key="4">
    <source>
        <dbReference type="ARBA" id="ARBA00022691"/>
    </source>
</evidence>